<keyword evidence="3 6" id="KW-0067">ATP-binding</keyword>
<keyword evidence="4 6" id="KW-0133">Cell shape</keyword>
<dbReference type="Proteomes" id="UP000316921">
    <property type="component" value="Chromosome"/>
</dbReference>
<evidence type="ECO:0000256" key="3">
    <source>
        <dbReference type="ARBA" id="ARBA00022840"/>
    </source>
</evidence>
<accession>A0A518BPY7</accession>
<dbReference type="EMBL" id="CP036287">
    <property type="protein sequence ID" value="QDU69030.1"/>
    <property type="molecule type" value="Genomic_DNA"/>
</dbReference>
<comment type="function">
    <text evidence="6">Forms membrane-associated dynamic filaments that are essential for cell shape determination. Acts by regulating cell wall synthesis and cell elongation, and thus cell shape. A feedback loop between cell geometry and MreB localization may maintain elongated cell shape by targeting cell wall growth to regions of negative cell wall curvature.</text>
</comment>
<dbReference type="GO" id="GO:0005737">
    <property type="term" value="C:cytoplasm"/>
    <property type="evidence" value="ECO:0007669"/>
    <property type="project" value="UniProtKB-SubCell"/>
</dbReference>
<reference evidence="7 8" key="1">
    <citation type="submission" date="2019-02" db="EMBL/GenBank/DDBJ databases">
        <title>Deep-cultivation of Planctomycetes and their phenomic and genomic characterization uncovers novel biology.</title>
        <authorList>
            <person name="Wiegand S."/>
            <person name="Jogler M."/>
            <person name="Boedeker C."/>
            <person name="Pinto D."/>
            <person name="Vollmers J."/>
            <person name="Rivas-Marin E."/>
            <person name="Kohn T."/>
            <person name="Peeters S.H."/>
            <person name="Heuer A."/>
            <person name="Rast P."/>
            <person name="Oberbeckmann S."/>
            <person name="Bunk B."/>
            <person name="Jeske O."/>
            <person name="Meyerdierks A."/>
            <person name="Storesund J.E."/>
            <person name="Kallscheuer N."/>
            <person name="Luecker S."/>
            <person name="Lage O.M."/>
            <person name="Pohl T."/>
            <person name="Merkel B.J."/>
            <person name="Hornburger P."/>
            <person name="Mueller R.-W."/>
            <person name="Bruemmer F."/>
            <person name="Labrenz M."/>
            <person name="Spormann A.M."/>
            <person name="Op den Camp H."/>
            <person name="Overmann J."/>
            <person name="Amann R."/>
            <person name="Jetten M.S.M."/>
            <person name="Mascher T."/>
            <person name="Medema M.H."/>
            <person name="Devos D.P."/>
            <person name="Kaster A.-K."/>
            <person name="Ovreas L."/>
            <person name="Rohde M."/>
            <person name="Galperin M.Y."/>
            <person name="Jogler C."/>
        </authorList>
    </citation>
    <scope>NUCLEOTIDE SEQUENCE [LARGE SCALE GENOMIC DNA]</scope>
    <source>
        <strain evidence="7 8">Pla133</strain>
    </source>
</reference>
<feature type="binding site" evidence="6">
    <location>
        <begin position="173"/>
        <end position="175"/>
    </location>
    <ligand>
        <name>ATP</name>
        <dbReference type="ChEBI" id="CHEBI:30616"/>
    </ligand>
</feature>
<dbReference type="GO" id="GO:0008360">
    <property type="term" value="P:regulation of cell shape"/>
    <property type="evidence" value="ECO:0007669"/>
    <property type="project" value="UniProtKB-UniRule"/>
</dbReference>
<dbReference type="Pfam" id="PF06723">
    <property type="entry name" value="MreB_Mbl"/>
    <property type="match status" value="1"/>
</dbReference>
<dbReference type="InterPro" id="IPR043129">
    <property type="entry name" value="ATPase_NBD"/>
</dbReference>
<evidence type="ECO:0000256" key="2">
    <source>
        <dbReference type="ARBA" id="ARBA00022741"/>
    </source>
</evidence>
<comment type="subunit">
    <text evidence="6">Forms polymers.</text>
</comment>
<dbReference type="PANTHER" id="PTHR42749:SF1">
    <property type="entry name" value="CELL SHAPE-DETERMINING PROTEIN MREB"/>
    <property type="match status" value="1"/>
</dbReference>
<dbReference type="PRINTS" id="PR01652">
    <property type="entry name" value="SHAPEPROTEIN"/>
</dbReference>
<dbReference type="InterPro" id="IPR004753">
    <property type="entry name" value="MreB"/>
</dbReference>
<comment type="subcellular location">
    <subcellularLocation>
        <location evidence="6">Cytoplasm</location>
    </subcellularLocation>
    <text evidence="6">Membrane-associated.</text>
</comment>
<dbReference type="SUPFAM" id="SSF53067">
    <property type="entry name" value="Actin-like ATPase domain"/>
    <property type="match status" value="2"/>
</dbReference>
<name>A0A518BPY7_9BACT</name>
<dbReference type="AlphaFoldDB" id="A0A518BPY7"/>
<evidence type="ECO:0000256" key="6">
    <source>
        <dbReference type="HAMAP-Rule" id="MF_02207"/>
    </source>
</evidence>
<dbReference type="NCBIfam" id="NF010539">
    <property type="entry name" value="PRK13927.1"/>
    <property type="match status" value="1"/>
</dbReference>
<dbReference type="HAMAP" id="MF_02207">
    <property type="entry name" value="MreB"/>
    <property type="match status" value="1"/>
</dbReference>
<evidence type="ECO:0000313" key="7">
    <source>
        <dbReference type="EMBL" id="QDU69030.1"/>
    </source>
</evidence>
<dbReference type="GO" id="GO:0000902">
    <property type="term" value="P:cell morphogenesis"/>
    <property type="evidence" value="ECO:0007669"/>
    <property type="project" value="InterPro"/>
</dbReference>
<evidence type="ECO:0000256" key="5">
    <source>
        <dbReference type="ARBA" id="ARBA00023458"/>
    </source>
</evidence>
<dbReference type="CDD" id="cd10225">
    <property type="entry name" value="ASKHA_NBD_MreB-like"/>
    <property type="match status" value="1"/>
</dbReference>
<keyword evidence="2 6" id="KW-0547">Nucleotide-binding</keyword>
<dbReference type="PANTHER" id="PTHR42749">
    <property type="entry name" value="CELL SHAPE-DETERMINING PROTEIN MREB"/>
    <property type="match status" value="1"/>
</dbReference>
<dbReference type="GO" id="GO:0005524">
    <property type="term" value="F:ATP binding"/>
    <property type="evidence" value="ECO:0007669"/>
    <property type="project" value="UniProtKB-KW"/>
</dbReference>
<protein>
    <recommendedName>
        <fullName evidence="6">Cell shape-determining protein MreB</fullName>
    </recommendedName>
</protein>
<sequence>MASMIKPLEWLLGRFSVDMGIDLGTANTLVCVRGRGIILNEPSVVAVRKGTNEVLNNGMAVGAQAKAMLGKTPGKFEAIRPLRDGVIADFEVTEKMLRYFIHRVHEGRTWVKPRVVISVPVGITAVERRAVIQSAERAGARKVHLVEEPIAAAVGVDLPVTEATGCLIVDIGGGTTEIAVLSLAEPVVATSLRVAGDKMDDAIAAHLRRAHNLLIGEQTAERIKHTIGSAWELPTELEMEVKGRDSISGLPRMCTINSIEIREALSEPINQICEAIRQVLEEAPPEISADLVDSGATIVGGGALLQGIDTAITNALGIQSRIGNDPLTAVARGTGIFIEHLDVYASVFADDDEG</sequence>
<organism evidence="7 8">
    <name type="scientific">Engelhardtia mirabilis</name>
    <dbReference type="NCBI Taxonomy" id="2528011"/>
    <lineage>
        <taxon>Bacteria</taxon>
        <taxon>Pseudomonadati</taxon>
        <taxon>Planctomycetota</taxon>
        <taxon>Planctomycetia</taxon>
        <taxon>Planctomycetia incertae sedis</taxon>
        <taxon>Engelhardtia</taxon>
    </lineage>
</organism>
<keyword evidence="1 6" id="KW-0963">Cytoplasm</keyword>
<dbReference type="NCBIfam" id="TIGR00904">
    <property type="entry name" value="mreB"/>
    <property type="match status" value="1"/>
</dbReference>
<evidence type="ECO:0000256" key="1">
    <source>
        <dbReference type="ARBA" id="ARBA00022490"/>
    </source>
</evidence>
<gene>
    <name evidence="6 7" type="primary">mreB</name>
    <name evidence="7" type="ORF">Pla133_41460</name>
</gene>
<feature type="binding site" evidence="6">
    <location>
        <begin position="25"/>
        <end position="27"/>
    </location>
    <ligand>
        <name>ATP</name>
        <dbReference type="ChEBI" id="CHEBI:30616"/>
    </ligand>
</feature>
<proteinExistence type="inferred from homology"/>
<feature type="binding site" evidence="6">
    <location>
        <begin position="301"/>
        <end position="304"/>
    </location>
    <ligand>
        <name>ATP</name>
        <dbReference type="ChEBI" id="CHEBI:30616"/>
    </ligand>
</feature>
<comment type="similarity">
    <text evidence="5 6">Belongs to the FtsA/MreB family.</text>
</comment>
<dbReference type="InterPro" id="IPR056546">
    <property type="entry name" value="MreB_MamK-like"/>
</dbReference>
<feature type="binding site" evidence="6">
    <location>
        <begin position="221"/>
        <end position="224"/>
    </location>
    <ligand>
        <name>ATP</name>
        <dbReference type="ChEBI" id="CHEBI:30616"/>
    </ligand>
</feature>
<keyword evidence="8" id="KW-1185">Reference proteome</keyword>
<dbReference type="Gene3D" id="3.30.420.40">
    <property type="match status" value="2"/>
</dbReference>
<evidence type="ECO:0000313" key="8">
    <source>
        <dbReference type="Proteomes" id="UP000316921"/>
    </source>
</evidence>
<dbReference type="KEGG" id="pbap:Pla133_41460"/>
<evidence type="ECO:0000256" key="4">
    <source>
        <dbReference type="ARBA" id="ARBA00022960"/>
    </source>
</evidence>